<dbReference type="GO" id="GO:0005634">
    <property type="term" value="C:nucleus"/>
    <property type="evidence" value="ECO:0007669"/>
    <property type="project" value="TreeGrafter"/>
</dbReference>
<dbReference type="GO" id="GO:0006355">
    <property type="term" value="P:regulation of DNA-templated transcription"/>
    <property type="evidence" value="ECO:0007669"/>
    <property type="project" value="InterPro"/>
</dbReference>
<evidence type="ECO:0000313" key="2">
    <source>
        <dbReference type="EMBL" id="TPX37503.1"/>
    </source>
</evidence>
<evidence type="ECO:0000256" key="1">
    <source>
        <dbReference type="SAM" id="MobiDB-lite"/>
    </source>
</evidence>
<reference evidence="2 3" key="1">
    <citation type="journal article" date="2019" name="Sci. Rep.">
        <title>Comparative genomics of chytrid fungi reveal insights into the obligate biotrophic and pathogenic lifestyle of Synchytrium endobioticum.</title>
        <authorList>
            <person name="van de Vossenberg B.T.L.H."/>
            <person name="Warris S."/>
            <person name="Nguyen H.D.T."/>
            <person name="van Gent-Pelzer M.P.E."/>
            <person name="Joly D.L."/>
            <person name="van de Geest H.C."/>
            <person name="Bonants P.J.M."/>
            <person name="Smith D.S."/>
            <person name="Levesque C.A."/>
            <person name="van der Lee T.A.J."/>
        </authorList>
    </citation>
    <scope>NUCLEOTIDE SEQUENCE [LARGE SCALE GENOMIC DNA]</scope>
    <source>
        <strain evidence="2 3">JEL517</strain>
    </source>
</reference>
<organism evidence="2 3">
    <name type="scientific">Synchytrium microbalum</name>
    <dbReference type="NCBI Taxonomy" id="1806994"/>
    <lineage>
        <taxon>Eukaryota</taxon>
        <taxon>Fungi</taxon>
        <taxon>Fungi incertae sedis</taxon>
        <taxon>Chytridiomycota</taxon>
        <taxon>Chytridiomycota incertae sedis</taxon>
        <taxon>Chytridiomycetes</taxon>
        <taxon>Synchytriales</taxon>
        <taxon>Synchytriaceae</taxon>
        <taxon>Synchytrium</taxon>
    </lineage>
</organism>
<dbReference type="RefSeq" id="XP_031027414.1">
    <property type="nucleotide sequence ID" value="XM_031166653.1"/>
</dbReference>
<feature type="region of interest" description="Disordered" evidence="1">
    <location>
        <begin position="183"/>
        <end position="206"/>
    </location>
</feature>
<dbReference type="STRING" id="1806994.A0A507CIL1"/>
<accession>A0A507CIL1</accession>
<dbReference type="OrthoDB" id="1714508at2759"/>
<gene>
    <name evidence="2" type="ORF">SmJEL517_g00724</name>
</gene>
<dbReference type="EMBL" id="QEAO01000002">
    <property type="protein sequence ID" value="TPX37503.1"/>
    <property type="molecule type" value="Genomic_DNA"/>
</dbReference>
<feature type="compositionally biased region" description="Basic and acidic residues" evidence="1">
    <location>
        <begin position="197"/>
        <end position="206"/>
    </location>
</feature>
<comment type="caution">
    <text evidence="2">The sequence shown here is derived from an EMBL/GenBank/DDBJ whole genome shotgun (WGS) entry which is preliminary data.</text>
</comment>
<keyword evidence="3" id="KW-1185">Reference proteome</keyword>
<proteinExistence type="predicted"/>
<name>A0A507CIL1_9FUNG</name>
<dbReference type="PANTHER" id="PTHR13464:SF0">
    <property type="entry name" value="SAP30-BINDING PROTEIN"/>
    <property type="match status" value="1"/>
</dbReference>
<protein>
    <recommendedName>
        <fullName evidence="4">HCNGP-like protein</fullName>
    </recommendedName>
</protein>
<evidence type="ECO:0000313" key="3">
    <source>
        <dbReference type="Proteomes" id="UP000319731"/>
    </source>
</evidence>
<dbReference type="AlphaFoldDB" id="A0A507CIL1"/>
<sequence length="206" mass="22586">MERTSSTETRFESLRAILKPPAIEGQESYGIPPEPDAECDPDLEAKFENWMNLKLNGMHFNTRLTKTHAFRNPSIMSKMIEFQGLDEYGSNFPKDMFDPHGFPPEAFVDELEKAQRTRAERAAAAAIAGIPVQTASGSTLNIKEAAEVARQRAIQFMSAANQQPKNSPGVGSVGMYLPANQHAAPGSAISTAGSKRSKWDSTESKR</sequence>
<dbReference type="InterPro" id="IPR012479">
    <property type="entry name" value="SAP30BP"/>
</dbReference>
<dbReference type="Pfam" id="PF07818">
    <property type="entry name" value="HCNGP"/>
    <property type="match status" value="1"/>
</dbReference>
<evidence type="ECO:0008006" key="4">
    <source>
        <dbReference type="Google" id="ProtNLM"/>
    </source>
</evidence>
<dbReference type="GeneID" id="42001950"/>
<dbReference type="Proteomes" id="UP000319731">
    <property type="component" value="Unassembled WGS sequence"/>
</dbReference>
<dbReference type="PANTHER" id="PTHR13464">
    <property type="entry name" value="TRANSCRIPTIONAL REGULATOR PROTEIN HCNGP"/>
    <property type="match status" value="1"/>
</dbReference>